<dbReference type="Proteomes" id="UP000285864">
    <property type="component" value="Unassembled WGS sequence"/>
</dbReference>
<evidence type="ECO:0000256" key="1">
    <source>
        <dbReference type="SAM" id="Phobius"/>
    </source>
</evidence>
<accession>A0A412GRH1</accession>
<dbReference type="AlphaFoldDB" id="A0A412GRH1"/>
<feature type="transmembrane region" description="Helical" evidence="1">
    <location>
        <begin position="178"/>
        <end position="197"/>
    </location>
</feature>
<feature type="transmembrane region" description="Helical" evidence="1">
    <location>
        <begin position="34"/>
        <end position="55"/>
    </location>
</feature>
<keyword evidence="1" id="KW-0472">Membrane</keyword>
<evidence type="ECO:0000313" key="3">
    <source>
        <dbReference type="Proteomes" id="UP000285864"/>
    </source>
</evidence>
<gene>
    <name evidence="2" type="ORF">DWY20_06870</name>
</gene>
<feature type="transmembrane region" description="Helical" evidence="1">
    <location>
        <begin position="130"/>
        <end position="151"/>
    </location>
</feature>
<proteinExistence type="predicted"/>
<keyword evidence="1" id="KW-0812">Transmembrane</keyword>
<dbReference type="RefSeq" id="WP_118484090.1">
    <property type="nucleotide sequence ID" value="NZ_QRUU01000023.1"/>
</dbReference>
<dbReference type="EMBL" id="QRUU01000023">
    <property type="protein sequence ID" value="RGR97370.1"/>
    <property type="molecule type" value="Genomic_DNA"/>
</dbReference>
<keyword evidence="1" id="KW-1133">Transmembrane helix</keyword>
<reference evidence="2 3" key="1">
    <citation type="submission" date="2018-08" db="EMBL/GenBank/DDBJ databases">
        <title>A genome reference for cultivated species of the human gut microbiota.</title>
        <authorList>
            <person name="Zou Y."/>
            <person name="Xue W."/>
            <person name="Luo G."/>
        </authorList>
    </citation>
    <scope>NUCLEOTIDE SEQUENCE [LARGE SCALE GENOMIC DNA]</scope>
    <source>
        <strain evidence="2 3">AF24-2</strain>
    </source>
</reference>
<name>A0A412GRH1_9BACT</name>
<feature type="transmembrane region" description="Helical" evidence="1">
    <location>
        <begin position="104"/>
        <end position="123"/>
    </location>
</feature>
<sequence>MIAAILLFGIISYFIWKKTECIKSDYQPIAIRRLFYLPITQFIFCFCFCLFSFIFDGDLPKDEINQFVEEHELIGDLSSALLGLDLSSDQITMYMITENLHSKATYILIGSAIMMLVQIVGSYSQKIDKLIIEGVAAVHTFCIFYIGNLLGEAFDFMLSQMGTIKLINAISEDSSSTMWGIVAVWFIPFHYLYHFVLEKYYQNSIMN</sequence>
<protein>
    <submittedName>
        <fullName evidence="2">Uncharacterized protein</fullName>
    </submittedName>
</protein>
<comment type="caution">
    <text evidence="2">The sequence shown here is derived from an EMBL/GenBank/DDBJ whole genome shotgun (WGS) entry which is preliminary data.</text>
</comment>
<keyword evidence="3" id="KW-1185">Reference proteome</keyword>
<evidence type="ECO:0000313" key="2">
    <source>
        <dbReference type="EMBL" id="RGR97370.1"/>
    </source>
</evidence>
<organism evidence="2 3">
    <name type="scientific">Phocaeicola coprocola</name>
    <dbReference type="NCBI Taxonomy" id="310298"/>
    <lineage>
        <taxon>Bacteria</taxon>
        <taxon>Pseudomonadati</taxon>
        <taxon>Bacteroidota</taxon>
        <taxon>Bacteroidia</taxon>
        <taxon>Bacteroidales</taxon>
        <taxon>Bacteroidaceae</taxon>
        <taxon>Phocaeicola</taxon>
    </lineage>
</organism>